<accession>A0A9W7Y153</accession>
<sequence>MNREMTLGNQARRSRKELLDELLGPYTPKKNLPIEKEDTRVKLPADDGMITLVIFRWRDGGVEPYTIYMPSRATIGSLKREFARIYLERGSCYFANNQYENVIWSDDKPLKSFVYPTDIELFIFFQRGSVFNERIRSTYYNPLEDDSDDEDAKA</sequence>
<protein>
    <submittedName>
        <fullName evidence="1">Uncharacterized protein</fullName>
    </submittedName>
</protein>
<comment type="caution">
    <text evidence="1">The sequence shown here is derived from an EMBL/GenBank/DDBJ whole genome shotgun (WGS) entry which is preliminary data.</text>
</comment>
<organism evidence="1 2">
    <name type="scientific">Coemansia erecta</name>
    <dbReference type="NCBI Taxonomy" id="147472"/>
    <lineage>
        <taxon>Eukaryota</taxon>
        <taxon>Fungi</taxon>
        <taxon>Fungi incertae sedis</taxon>
        <taxon>Zoopagomycota</taxon>
        <taxon>Kickxellomycotina</taxon>
        <taxon>Kickxellomycetes</taxon>
        <taxon>Kickxellales</taxon>
        <taxon>Kickxellaceae</taxon>
        <taxon>Coemansia</taxon>
    </lineage>
</organism>
<dbReference type="EMBL" id="JANBOJ010000017">
    <property type="protein sequence ID" value="KAJ1724919.1"/>
    <property type="molecule type" value="Genomic_DNA"/>
</dbReference>
<name>A0A9W7Y153_9FUNG</name>
<keyword evidence="2" id="KW-1185">Reference proteome</keyword>
<dbReference type="AlphaFoldDB" id="A0A9W7Y153"/>
<proteinExistence type="predicted"/>
<evidence type="ECO:0000313" key="2">
    <source>
        <dbReference type="Proteomes" id="UP001149813"/>
    </source>
</evidence>
<dbReference type="Proteomes" id="UP001149813">
    <property type="component" value="Unassembled WGS sequence"/>
</dbReference>
<gene>
    <name evidence="1" type="ORF">LPJ53_000843</name>
</gene>
<evidence type="ECO:0000313" key="1">
    <source>
        <dbReference type="EMBL" id="KAJ1724919.1"/>
    </source>
</evidence>
<reference evidence="1" key="1">
    <citation type="submission" date="2022-07" db="EMBL/GenBank/DDBJ databases">
        <title>Phylogenomic reconstructions and comparative analyses of Kickxellomycotina fungi.</title>
        <authorList>
            <person name="Reynolds N.K."/>
            <person name="Stajich J.E."/>
            <person name="Barry K."/>
            <person name="Grigoriev I.V."/>
            <person name="Crous P."/>
            <person name="Smith M.E."/>
        </authorList>
    </citation>
    <scope>NUCLEOTIDE SEQUENCE</scope>
    <source>
        <strain evidence="1">NBRC 32514</strain>
    </source>
</reference>